<evidence type="ECO:0000256" key="1">
    <source>
        <dbReference type="ARBA" id="ARBA00008239"/>
    </source>
</evidence>
<dbReference type="OrthoDB" id="5426351at2759"/>
<dbReference type="PANTHER" id="PTHR11528">
    <property type="entry name" value="HEAT SHOCK PROTEIN 90 FAMILY MEMBER"/>
    <property type="match status" value="1"/>
</dbReference>
<comment type="caution">
    <text evidence="5">The sequence shown here is derived from an EMBL/GenBank/DDBJ whole genome shotgun (WGS) entry which is preliminary data.</text>
</comment>
<feature type="compositionally biased region" description="Basic residues" evidence="3">
    <location>
        <begin position="21"/>
        <end position="40"/>
    </location>
</feature>
<dbReference type="InterPro" id="IPR020568">
    <property type="entry name" value="Ribosomal_Su5_D2-typ_SF"/>
</dbReference>
<name>A0A5J9U913_9POAL</name>
<feature type="region of interest" description="Disordered" evidence="3">
    <location>
        <begin position="182"/>
        <end position="209"/>
    </location>
</feature>
<dbReference type="GO" id="GO:0016887">
    <property type="term" value="F:ATP hydrolysis activity"/>
    <property type="evidence" value="ECO:0007669"/>
    <property type="project" value="InterPro"/>
</dbReference>
<keyword evidence="6" id="KW-1185">Reference proteome</keyword>
<dbReference type="EMBL" id="RWGY01000029">
    <property type="protein sequence ID" value="TVU19768.1"/>
    <property type="molecule type" value="Genomic_DNA"/>
</dbReference>
<protein>
    <submittedName>
        <fullName evidence="5">Uncharacterized protein</fullName>
    </submittedName>
</protein>
<accession>A0A5J9U913</accession>
<dbReference type="Gramene" id="TVU10488">
    <property type="protein sequence ID" value="TVU10488"/>
    <property type="gene ID" value="EJB05_44022"/>
</dbReference>
<keyword evidence="2" id="KW-0143">Chaperone</keyword>
<dbReference type="GO" id="GO:0140662">
    <property type="term" value="F:ATP-dependent protein folding chaperone"/>
    <property type="evidence" value="ECO:0007669"/>
    <property type="project" value="InterPro"/>
</dbReference>
<feature type="region of interest" description="Disordered" evidence="3">
    <location>
        <begin position="20"/>
        <end position="77"/>
    </location>
</feature>
<dbReference type="Proteomes" id="UP000324897">
    <property type="component" value="Chromosome 3"/>
</dbReference>
<dbReference type="SUPFAM" id="SSF54211">
    <property type="entry name" value="Ribosomal protein S5 domain 2-like"/>
    <property type="match status" value="1"/>
</dbReference>
<dbReference type="EMBL" id="RWGY01000039">
    <property type="protein sequence ID" value="TVU10488.1"/>
    <property type="molecule type" value="Genomic_DNA"/>
</dbReference>
<feature type="compositionally biased region" description="Basic and acidic residues" evidence="3">
    <location>
        <begin position="252"/>
        <end position="261"/>
    </location>
</feature>
<dbReference type="GO" id="GO:0005524">
    <property type="term" value="F:ATP binding"/>
    <property type="evidence" value="ECO:0007669"/>
    <property type="project" value="InterPro"/>
</dbReference>
<evidence type="ECO:0000256" key="3">
    <source>
        <dbReference type="SAM" id="MobiDB-lite"/>
    </source>
</evidence>
<dbReference type="Pfam" id="PF00183">
    <property type="entry name" value="HSP90"/>
    <property type="match status" value="1"/>
</dbReference>
<dbReference type="Proteomes" id="UP000324897">
    <property type="component" value="Chromosome 7"/>
</dbReference>
<gene>
    <name evidence="5" type="ORF">EJB05_35939</name>
    <name evidence="4" type="ORF">EJB05_44022</name>
</gene>
<dbReference type="InterPro" id="IPR001404">
    <property type="entry name" value="Hsp90_fam"/>
</dbReference>
<evidence type="ECO:0000313" key="6">
    <source>
        <dbReference type="Proteomes" id="UP000324897"/>
    </source>
</evidence>
<dbReference type="AlphaFoldDB" id="A0A5J9U913"/>
<feature type="non-terminal residue" evidence="5">
    <location>
        <position position="1"/>
    </location>
</feature>
<comment type="similarity">
    <text evidence="1">Belongs to the heat shock protein 90 family.</text>
</comment>
<feature type="compositionally biased region" description="Basic residues" evidence="3">
    <location>
        <begin position="283"/>
        <end position="322"/>
    </location>
</feature>
<dbReference type="Gramene" id="TVU19768">
    <property type="protein sequence ID" value="TVU19768"/>
    <property type="gene ID" value="EJB05_35939"/>
</dbReference>
<reference evidence="5 6" key="1">
    <citation type="journal article" date="2019" name="Sci. Rep.">
        <title>A high-quality genome of Eragrostis curvula grass provides insights into Poaceae evolution and supports new strategies to enhance forage quality.</title>
        <authorList>
            <person name="Carballo J."/>
            <person name="Santos B.A.C.M."/>
            <person name="Zappacosta D."/>
            <person name="Garbus I."/>
            <person name="Selva J.P."/>
            <person name="Gallo C.A."/>
            <person name="Diaz A."/>
            <person name="Albertini E."/>
            <person name="Caccamo M."/>
            <person name="Echenique V."/>
        </authorList>
    </citation>
    <scope>NUCLEOTIDE SEQUENCE [LARGE SCALE GENOMIC DNA]</scope>
    <source>
        <strain evidence="6">cv. Victoria</strain>
        <tissue evidence="5">Leaf</tissue>
    </source>
</reference>
<evidence type="ECO:0000313" key="5">
    <source>
        <dbReference type="EMBL" id="TVU19768.1"/>
    </source>
</evidence>
<proteinExistence type="inferred from homology"/>
<sequence>DALLAATPCPSPVATTCWPRRPVRRLPGRPGRRLPRRPARRPLAATPASNRRLRQGEERNSRCRAPSPASSWAKRGRRRCRAARSEDLFVVELEQQGPRRGLICSGAALSNKTLRLLVVSSNFGNKTLRLKMNMHSLLTAATGMEKRAAVVPCGGDQRRRPRARGIAPPPSACANRAAAAAAVGADDGHPQQRLAQGPPHQGRRFHGARAAAHQLVKKCIEMFFEIAENKDDYAKFYEAFSKNLKLGIHEDSQNRAKHSAEDGGGGAAPGRRREGAAHLGTRQGRRRRGPRRRAPRRRRLRSRGRGGQRRRRGRHAGLRRWARAAGASTAPG</sequence>
<dbReference type="Gene3D" id="3.30.230.80">
    <property type="match status" value="1"/>
</dbReference>
<feature type="compositionally biased region" description="Low complexity" evidence="3">
    <location>
        <begin position="323"/>
        <end position="332"/>
    </location>
</feature>
<evidence type="ECO:0000313" key="4">
    <source>
        <dbReference type="EMBL" id="TVU10488.1"/>
    </source>
</evidence>
<feature type="region of interest" description="Disordered" evidence="3">
    <location>
        <begin position="252"/>
        <end position="332"/>
    </location>
</feature>
<evidence type="ECO:0000256" key="2">
    <source>
        <dbReference type="ARBA" id="ARBA00023186"/>
    </source>
</evidence>
<dbReference type="GO" id="GO:0051082">
    <property type="term" value="F:unfolded protein binding"/>
    <property type="evidence" value="ECO:0007669"/>
    <property type="project" value="InterPro"/>
</dbReference>
<organism evidence="5 6">
    <name type="scientific">Eragrostis curvula</name>
    <name type="common">weeping love grass</name>
    <dbReference type="NCBI Taxonomy" id="38414"/>
    <lineage>
        <taxon>Eukaryota</taxon>
        <taxon>Viridiplantae</taxon>
        <taxon>Streptophyta</taxon>
        <taxon>Embryophyta</taxon>
        <taxon>Tracheophyta</taxon>
        <taxon>Spermatophyta</taxon>
        <taxon>Magnoliopsida</taxon>
        <taxon>Liliopsida</taxon>
        <taxon>Poales</taxon>
        <taxon>Poaceae</taxon>
        <taxon>PACMAD clade</taxon>
        <taxon>Chloridoideae</taxon>
        <taxon>Eragrostideae</taxon>
        <taxon>Eragrostidinae</taxon>
        <taxon>Eragrostis</taxon>
    </lineage>
</organism>